<keyword evidence="3 6" id="KW-0812">Transmembrane</keyword>
<dbReference type="AlphaFoldDB" id="A0A9J6GST7"/>
<dbReference type="PANTHER" id="PTHR43385:SF1">
    <property type="entry name" value="RIBOFLAVIN TRANSPORTER RIBJ"/>
    <property type="match status" value="1"/>
</dbReference>
<feature type="transmembrane region" description="Helical" evidence="6">
    <location>
        <begin position="76"/>
        <end position="97"/>
    </location>
</feature>
<keyword evidence="5 6" id="KW-0472">Membrane</keyword>
<sequence>MHTTTTVDYGRDKGATLEDATLVITYSALGQFLGRTLLPFACDHVHNGRCKFAVACFAAAAVFCAVLSVVKSYPAFVALNVALGLSEGFVTCIRSVLVNDFLGVDRLPVFFGFQSITLIPLSLSGPTIIGKKVYPRC</sequence>
<evidence type="ECO:0000256" key="1">
    <source>
        <dbReference type="ARBA" id="ARBA00004141"/>
    </source>
</evidence>
<dbReference type="InterPro" id="IPR036259">
    <property type="entry name" value="MFS_trans_sf"/>
</dbReference>
<dbReference type="Gene3D" id="1.20.1250.20">
    <property type="entry name" value="MFS general substrate transporter like domains"/>
    <property type="match status" value="1"/>
</dbReference>
<accession>A0A9J6GST7</accession>
<keyword evidence="4 6" id="KW-1133">Transmembrane helix</keyword>
<dbReference type="VEuPathDB" id="VectorBase:HLOH_047045"/>
<name>A0A9J6GST7_HAELO</name>
<keyword evidence="2" id="KW-0813">Transport</keyword>
<dbReference type="InterPro" id="IPR052983">
    <property type="entry name" value="MFS_Riboflavin_Transporter"/>
</dbReference>
<feature type="transmembrane region" description="Helical" evidence="6">
    <location>
        <begin position="109"/>
        <end position="129"/>
    </location>
</feature>
<gene>
    <name evidence="7" type="ORF">HPB48_018928</name>
</gene>
<comment type="caution">
    <text evidence="7">The sequence shown here is derived from an EMBL/GenBank/DDBJ whole genome shotgun (WGS) entry which is preliminary data.</text>
</comment>
<dbReference type="GO" id="GO:0016020">
    <property type="term" value="C:membrane"/>
    <property type="evidence" value="ECO:0007669"/>
    <property type="project" value="UniProtKB-SubCell"/>
</dbReference>
<evidence type="ECO:0008006" key="9">
    <source>
        <dbReference type="Google" id="ProtNLM"/>
    </source>
</evidence>
<dbReference type="EMBL" id="JABSTR010000008">
    <property type="protein sequence ID" value="KAH9377792.1"/>
    <property type="molecule type" value="Genomic_DNA"/>
</dbReference>
<keyword evidence="8" id="KW-1185">Reference proteome</keyword>
<evidence type="ECO:0000256" key="3">
    <source>
        <dbReference type="ARBA" id="ARBA00022692"/>
    </source>
</evidence>
<evidence type="ECO:0000313" key="7">
    <source>
        <dbReference type="EMBL" id="KAH9377792.1"/>
    </source>
</evidence>
<comment type="subcellular location">
    <subcellularLocation>
        <location evidence="1">Membrane</location>
        <topology evidence="1">Multi-pass membrane protein</topology>
    </subcellularLocation>
</comment>
<evidence type="ECO:0000256" key="2">
    <source>
        <dbReference type="ARBA" id="ARBA00022448"/>
    </source>
</evidence>
<dbReference type="Proteomes" id="UP000821853">
    <property type="component" value="Unassembled WGS sequence"/>
</dbReference>
<organism evidence="7 8">
    <name type="scientific">Haemaphysalis longicornis</name>
    <name type="common">Bush tick</name>
    <dbReference type="NCBI Taxonomy" id="44386"/>
    <lineage>
        <taxon>Eukaryota</taxon>
        <taxon>Metazoa</taxon>
        <taxon>Ecdysozoa</taxon>
        <taxon>Arthropoda</taxon>
        <taxon>Chelicerata</taxon>
        <taxon>Arachnida</taxon>
        <taxon>Acari</taxon>
        <taxon>Parasitiformes</taxon>
        <taxon>Ixodida</taxon>
        <taxon>Ixodoidea</taxon>
        <taxon>Ixodidae</taxon>
        <taxon>Haemaphysalinae</taxon>
        <taxon>Haemaphysalis</taxon>
    </lineage>
</organism>
<feature type="transmembrane region" description="Helical" evidence="6">
    <location>
        <begin position="20"/>
        <end position="38"/>
    </location>
</feature>
<feature type="transmembrane region" description="Helical" evidence="6">
    <location>
        <begin position="50"/>
        <end position="70"/>
    </location>
</feature>
<proteinExistence type="predicted"/>
<evidence type="ECO:0000256" key="4">
    <source>
        <dbReference type="ARBA" id="ARBA00022989"/>
    </source>
</evidence>
<reference evidence="7 8" key="1">
    <citation type="journal article" date="2020" name="Cell">
        <title>Large-Scale Comparative Analyses of Tick Genomes Elucidate Their Genetic Diversity and Vector Capacities.</title>
        <authorList>
            <consortium name="Tick Genome and Microbiome Consortium (TIGMIC)"/>
            <person name="Jia N."/>
            <person name="Wang J."/>
            <person name="Shi W."/>
            <person name="Du L."/>
            <person name="Sun Y."/>
            <person name="Zhan W."/>
            <person name="Jiang J.F."/>
            <person name="Wang Q."/>
            <person name="Zhang B."/>
            <person name="Ji P."/>
            <person name="Bell-Sakyi L."/>
            <person name="Cui X.M."/>
            <person name="Yuan T.T."/>
            <person name="Jiang B.G."/>
            <person name="Yang W.F."/>
            <person name="Lam T.T."/>
            <person name="Chang Q.C."/>
            <person name="Ding S.J."/>
            <person name="Wang X.J."/>
            <person name="Zhu J.G."/>
            <person name="Ruan X.D."/>
            <person name="Zhao L."/>
            <person name="Wei J.T."/>
            <person name="Ye R.Z."/>
            <person name="Que T.C."/>
            <person name="Du C.H."/>
            <person name="Zhou Y.H."/>
            <person name="Cheng J.X."/>
            <person name="Dai P.F."/>
            <person name="Guo W.B."/>
            <person name="Han X.H."/>
            <person name="Huang E.J."/>
            <person name="Li L.F."/>
            <person name="Wei W."/>
            <person name="Gao Y.C."/>
            <person name="Liu J.Z."/>
            <person name="Shao H.Z."/>
            <person name="Wang X."/>
            <person name="Wang C.C."/>
            <person name="Yang T.C."/>
            <person name="Huo Q.B."/>
            <person name="Li W."/>
            <person name="Chen H.Y."/>
            <person name="Chen S.E."/>
            <person name="Zhou L.G."/>
            <person name="Ni X.B."/>
            <person name="Tian J.H."/>
            <person name="Sheng Y."/>
            <person name="Liu T."/>
            <person name="Pan Y.S."/>
            <person name="Xia L.Y."/>
            <person name="Li J."/>
            <person name="Zhao F."/>
            <person name="Cao W.C."/>
        </authorList>
    </citation>
    <scope>NUCLEOTIDE SEQUENCE [LARGE SCALE GENOMIC DNA]</scope>
    <source>
        <strain evidence="7">HaeL-2018</strain>
    </source>
</reference>
<evidence type="ECO:0000256" key="5">
    <source>
        <dbReference type="ARBA" id="ARBA00023136"/>
    </source>
</evidence>
<dbReference type="PANTHER" id="PTHR43385">
    <property type="entry name" value="RIBOFLAVIN TRANSPORTER RIBJ"/>
    <property type="match status" value="1"/>
</dbReference>
<protein>
    <recommendedName>
        <fullName evidence="9">Monocarboxylate transporter</fullName>
    </recommendedName>
</protein>
<dbReference type="SUPFAM" id="SSF103473">
    <property type="entry name" value="MFS general substrate transporter"/>
    <property type="match status" value="1"/>
</dbReference>
<evidence type="ECO:0000313" key="8">
    <source>
        <dbReference type="Proteomes" id="UP000821853"/>
    </source>
</evidence>
<dbReference type="OrthoDB" id="6498812at2759"/>
<evidence type="ECO:0000256" key="6">
    <source>
        <dbReference type="SAM" id="Phobius"/>
    </source>
</evidence>